<organism evidence="1 2">
    <name type="scientific">Limosa lapponica baueri</name>
    <dbReference type="NCBI Taxonomy" id="1758121"/>
    <lineage>
        <taxon>Eukaryota</taxon>
        <taxon>Metazoa</taxon>
        <taxon>Chordata</taxon>
        <taxon>Craniata</taxon>
        <taxon>Vertebrata</taxon>
        <taxon>Euteleostomi</taxon>
        <taxon>Archelosauria</taxon>
        <taxon>Archosauria</taxon>
        <taxon>Dinosauria</taxon>
        <taxon>Saurischia</taxon>
        <taxon>Theropoda</taxon>
        <taxon>Coelurosauria</taxon>
        <taxon>Aves</taxon>
        <taxon>Neognathae</taxon>
        <taxon>Neoaves</taxon>
        <taxon>Charadriiformes</taxon>
        <taxon>Scolopacidae</taxon>
        <taxon>Limosa</taxon>
    </lineage>
</organism>
<dbReference type="Proteomes" id="UP000233556">
    <property type="component" value="Unassembled WGS sequence"/>
</dbReference>
<protein>
    <submittedName>
        <fullName evidence="1">Lethal malignant brain tumor-like protein 3 isoform x1</fullName>
    </submittedName>
</protein>
<dbReference type="OrthoDB" id="9387838at2759"/>
<evidence type="ECO:0000313" key="1">
    <source>
        <dbReference type="EMBL" id="PKU29535.1"/>
    </source>
</evidence>
<gene>
    <name evidence="1" type="ORF">llap_20161</name>
</gene>
<keyword evidence="2" id="KW-1185">Reference proteome</keyword>
<dbReference type="AlphaFoldDB" id="A0A2I0T6W3"/>
<evidence type="ECO:0000313" key="2">
    <source>
        <dbReference type="Proteomes" id="UP000233556"/>
    </source>
</evidence>
<dbReference type="EMBL" id="KZ516819">
    <property type="protein sequence ID" value="PKU29535.1"/>
    <property type="molecule type" value="Genomic_DNA"/>
</dbReference>
<sequence>MVMEAKLRAEPGDAEVPWCSRPGSVVAKAVASGCSPWLMPAQRGGLASGEFLPSGFGSLCHEQPPFRVNEFGALEVITDETEMESVKKATATTTWMVPTAQEGETFTPVGKWFGPQLGGLKLQSTAPLFCRSVSRAMIVIKDYSCDEKSVNQQQVLPLDWEMTVTYSKVYNFIPYALVNLKKIMLLLN</sequence>
<reference evidence="2" key="1">
    <citation type="submission" date="2017-11" db="EMBL/GenBank/DDBJ databases">
        <authorList>
            <person name="Lima N.C."/>
            <person name="Parody-Merino A.M."/>
            <person name="Battley P.F."/>
            <person name="Fidler A.E."/>
            <person name="Prosdocimi F."/>
        </authorList>
    </citation>
    <scope>NUCLEOTIDE SEQUENCE [LARGE SCALE GENOMIC DNA]</scope>
</reference>
<accession>A0A2I0T6W3</accession>
<proteinExistence type="predicted"/>
<name>A0A2I0T6W3_LIMLA</name>
<reference evidence="2" key="2">
    <citation type="submission" date="2017-12" db="EMBL/GenBank/DDBJ databases">
        <title>Genome sequence of the Bar-tailed Godwit (Limosa lapponica baueri).</title>
        <authorList>
            <person name="Lima N.C.B."/>
            <person name="Parody-Merino A.M."/>
            <person name="Battley P.F."/>
            <person name="Fidler A.E."/>
            <person name="Prosdocimi F."/>
        </authorList>
    </citation>
    <scope>NUCLEOTIDE SEQUENCE [LARGE SCALE GENOMIC DNA]</scope>
</reference>